<dbReference type="Proteomes" id="UP001218218">
    <property type="component" value="Unassembled WGS sequence"/>
</dbReference>
<evidence type="ECO:0000256" key="1">
    <source>
        <dbReference type="SAM" id="MobiDB-lite"/>
    </source>
</evidence>
<accession>A0AAD6ZZ82</accession>
<protein>
    <submittedName>
        <fullName evidence="2">Uncharacterized protein</fullName>
    </submittedName>
</protein>
<organism evidence="2 3">
    <name type="scientific">Mycena albidolilacea</name>
    <dbReference type="NCBI Taxonomy" id="1033008"/>
    <lineage>
        <taxon>Eukaryota</taxon>
        <taxon>Fungi</taxon>
        <taxon>Dikarya</taxon>
        <taxon>Basidiomycota</taxon>
        <taxon>Agaricomycotina</taxon>
        <taxon>Agaricomycetes</taxon>
        <taxon>Agaricomycetidae</taxon>
        <taxon>Agaricales</taxon>
        <taxon>Marasmiineae</taxon>
        <taxon>Mycenaceae</taxon>
        <taxon>Mycena</taxon>
    </lineage>
</organism>
<evidence type="ECO:0000313" key="2">
    <source>
        <dbReference type="EMBL" id="KAJ7343936.1"/>
    </source>
</evidence>
<proteinExistence type="predicted"/>
<gene>
    <name evidence="2" type="ORF">DFH08DRAFT_810470</name>
</gene>
<keyword evidence="3" id="KW-1185">Reference proteome</keyword>
<name>A0AAD6ZZ82_9AGAR</name>
<evidence type="ECO:0000313" key="3">
    <source>
        <dbReference type="Proteomes" id="UP001218218"/>
    </source>
</evidence>
<feature type="compositionally biased region" description="Polar residues" evidence="1">
    <location>
        <begin position="60"/>
        <end position="69"/>
    </location>
</feature>
<feature type="region of interest" description="Disordered" evidence="1">
    <location>
        <begin position="207"/>
        <end position="250"/>
    </location>
</feature>
<dbReference type="AlphaFoldDB" id="A0AAD6ZZ82"/>
<feature type="region of interest" description="Disordered" evidence="1">
    <location>
        <begin position="23"/>
        <end position="69"/>
    </location>
</feature>
<dbReference type="EMBL" id="JARIHO010000022">
    <property type="protein sequence ID" value="KAJ7343936.1"/>
    <property type="molecule type" value="Genomic_DNA"/>
</dbReference>
<reference evidence="2" key="1">
    <citation type="submission" date="2023-03" db="EMBL/GenBank/DDBJ databases">
        <title>Massive genome expansion in bonnet fungi (Mycena s.s.) driven by repeated elements and novel gene families across ecological guilds.</title>
        <authorList>
            <consortium name="Lawrence Berkeley National Laboratory"/>
            <person name="Harder C.B."/>
            <person name="Miyauchi S."/>
            <person name="Viragh M."/>
            <person name="Kuo A."/>
            <person name="Thoen E."/>
            <person name="Andreopoulos B."/>
            <person name="Lu D."/>
            <person name="Skrede I."/>
            <person name="Drula E."/>
            <person name="Henrissat B."/>
            <person name="Morin E."/>
            <person name="Kohler A."/>
            <person name="Barry K."/>
            <person name="LaButti K."/>
            <person name="Morin E."/>
            <person name="Salamov A."/>
            <person name="Lipzen A."/>
            <person name="Mereny Z."/>
            <person name="Hegedus B."/>
            <person name="Baldrian P."/>
            <person name="Stursova M."/>
            <person name="Weitz H."/>
            <person name="Taylor A."/>
            <person name="Grigoriev I.V."/>
            <person name="Nagy L.G."/>
            <person name="Martin F."/>
            <person name="Kauserud H."/>
        </authorList>
    </citation>
    <scope>NUCLEOTIDE SEQUENCE</scope>
    <source>
        <strain evidence="2">CBHHK002</strain>
    </source>
</reference>
<comment type="caution">
    <text evidence="2">The sequence shown here is derived from an EMBL/GenBank/DDBJ whole genome shotgun (WGS) entry which is preliminary data.</text>
</comment>
<sequence>MANYGSATVFLMDAIAAQVQPQAGEAVSDLDPESENMNRCASPSPEPDAIPSCRSKRLSDTQPDEVTSQLQREGSKALITSASENHHMTASIHVDSARSVVAGMVNDRPWSKTVVGALLLSRFGHVTACCLVPFLEVVSLRVMLQKFSSWTVPWYGQARNLLYPCRKRTEGRKTEKPESRIWPEVIPQRDKSNAERRRWLRWNNRKGRNRNWPETTGKDRKVHECNTTAKHRQQGISGGNKEQDSVCVIP</sequence>